<organism evidence="2 3">
    <name type="scientific">Candidatus Phaeomarinibacter ectocarpi</name>
    <dbReference type="NCBI Taxonomy" id="1458461"/>
    <lineage>
        <taxon>Bacteria</taxon>
        <taxon>Pseudomonadati</taxon>
        <taxon>Pseudomonadota</taxon>
        <taxon>Alphaproteobacteria</taxon>
        <taxon>Hyphomicrobiales</taxon>
        <taxon>Parvibaculaceae</taxon>
        <taxon>Candidatus Phaeomarinibacter</taxon>
    </lineage>
</organism>
<name>X5MNV8_9HYPH</name>
<evidence type="ECO:0000256" key="1">
    <source>
        <dbReference type="SAM" id="Phobius"/>
    </source>
</evidence>
<dbReference type="STRING" id="1458461.BN1012_Phect2253"/>
<evidence type="ECO:0000313" key="2">
    <source>
        <dbReference type="EMBL" id="CDO60466.1"/>
    </source>
</evidence>
<reference evidence="2 3" key="1">
    <citation type="journal article" date="2014" name="Front. Genet.">
        <title>Genome and metabolic network of "Candidatus Phaeomarinobacter ectocarpi" Ec32, a new candidate genus of Alphaproteobacteria frequently associated with brown algae.</title>
        <authorList>
            <person name="Dittami S.M."/>
            <person name="Barbeyron T."/>
            <person name="Boyen C."/>
            <person name="Cambefort J."/>
            <person name="Collet G."/>
            <person name="Delage L."/>
            <person name="Gobet A."/>
            <person name="Groisillier A."/>
            <person name="Leblanc C."/>
            <person name="Michel G."/>
            <person name="Scornet D."/>
            <person name="Siegel A."/>
            <person name="Tapia J.E."/>
            <person name="Tonon T."/>
        </authorList>
    </citation>
    <scope>NUCLEOTIDE SEQUENCE [LARGE SCALE GENOMIC DNA]</scope>
    <source>
        <strain evidence="2 3">Ec32</strain>
    </source>
</reference>
<keyword evidence="1" id="KW-1133">Transmembrane helix</keyword>
<sequence>MNTFLAIAAGLSLFNLALHFFMGGRSIARPLLNDQNLTTEVKYVLYYCWHLVTLAIALQAGLFVVAMLYPAMPETNALIIVGTLFAASFAVLGILMAPALKISYSVLPQGWLFVPVAMCGVVGLT</sequence>
<accession>X5MNV8</accession>
<proteinExistence type="predicted"/>
<feature type="transmembrane region" description="Helical" evidence="1">
    <location>
        <begin position="44"/>
        <end position="69"/>
    </location>
</feature>
<dbReference type="KEGG" id="pect:BN1012_Phect2253"/>
<feature type="transmembrane region" description="Helical" evidence="1">
    <location>
        <begin position="106"/>
        <end position="124"/>
    </location>
</feature>
<protein>
    <submittedName>
        <fullName evidence="2">Uncharacterized protein</fullName>
    </submittedName>
</protein>
<dbReference type="EMBL" id="HG966617">
    <property type="protein sequence ID" value="CDO60466.1"/>
    <property type="molecule type" value="Genomic_DNA"/>
</dbReference>
<dbReference type="HOGENOM" id="CLU_159124_1_0_5"/>
<keyword evidence="3" id="KW-1185">Reference proteome</keyword>
<evidence type="ECO:0000313" key="3">
    <source>
        <dbReference type="Proteomes" id="UP000032160"/>
    </source>
</evidence>
<dbReference type="Proteomes" id="UP000032160">
    <property type="component" value="Chromosome I"/>
</dbReference>
<dbReference type="OrthoDB" id="7667463at2"/>
<dbReference type="RefSeq" id="WP_043948506.1">
    <property type="nucleotide sequence ID" value="NZ_HG966617.1"/>
</dbReference>
<gene>
    <name evidence="2" type="ORF">BN1012_Phect2253</name>
</gene>
<dbReference type="AlphaFoldDB" id="X5MNV8"/>
<feature type="transmembrane region" description="Helical" evidence="1">
    <location>
        <begin position="76"/>
        <end position="100"/>
    </location>
</feature>
<keyword evidence="1" id="KW-0472">Membrane</keyword>
<keyword evidence="1" id="KW-0812">Transmembrane</keyword>